<comment type="caution">
    <text evidence="1">The sequence shown here is derived from an EMBL/GenBank/DDBJ whole genome shotgun (WGS) entry which is preliminary data.</text>
</comment>
<dbReference type="Proteomes" id="UP000324222">
    <property type="component" value="Unassembled WGS sequence"/>
</dbReference>
<organism evidence="1 2">
    <name type="scientific">Portunus trituberculatus</name>
    <name type="common">Swimming crab</name>
    <name type="synonym">Neptunus trituberculatus</name>
    <dbReference type="NCBI Taxonomy" id="210409"/>
    <lineage>
        <taxon>Eukaryota</taxon>
        <taxon>Metazoa</taxon>
        <taxon>Ecdysozoa</taxon>
        <taxon>Arthropoda</taxon>
        <taxon>Crustacea</taxon>
        <taxon>Multicrustacea</taxon>
        <taxon>Malacostraca</taxon>
        <taxon>Eumalacostraca</taxon>
        <taxon>Eucarida</taxon>
        <taxon>Decapoda</taxon>
        <taxon>Pleocyemata</taxon>
        <taxon>Brachyura</taxon>
        <taxon>Eubrachyura</taxon>
        <taxon>Portunoidea</taxon>
        <taxon>Portunidae</taxon>
        <taxon>Portuninae</taxon>
        <taxon>Portunus</taxon>
    </lineage>
</organism>
<proteinExistence type="predicted"/>
<dbReference type="AlphaFoldDB" id="A0A5B7JWK9"/>
<evidence type="ECO:0000313" key="1">
    <source>
        <dbReference type="EMBL" id="MPC98945.1"/>
    </source>
</evidence>
<name>A0A5B7JWK9_PORTR</name>
<accession>A0A5B7JWK9</accession>
<gene>
    <name evidence="1" type="ORF">E2C01_094334</name>
</gene>
<evidence type="ECO:0000313" key="2">
    <source>
        <dbReference type="Proteomes" id="UP000324222"/>
    </source>
</evidence>
<reference evidence="1 2" key="1">
    <citation type="submission" date="2019-05" db="EMBL/GenBank/DDBJ databases">
        <title>Another draft genome of Portunus trituberculatus and its Hox gene families provides insights of decapod evolution.</title>
        <authorList>
            <person name="Jeong J.-H."/>
            <person name="Song I."/>
            <person name="Kim S."/>
            <person name="Choi T."/>
            <person name="Kim D."/>
            <person name="Ryu S."/>
            <person name="Kim W."/>
        </authorList>
    </citation>
    <scope>NUCLEOTIDE SEQUENCE [LARGE SCALE GENOMIC DNA]</scope>
    <source>
        <tissue evidence="1">Muscle</tissue>
    </source>
</reference>
<sequence>MKCRVPCCTSVHYLFNALKAQGMLHLIAISRICDSIS</sequence>
<protein>
    <submittedName>
        <fullName evidence="1">Uncharacterized protein</fullName>
    </submittedName>
</protein>
<dbReference type="EMBL" id="VSRR010116266">
    <property type="protein sequence ID" value="MPC98945.1"/>
    <property type="molecule type" value="Genomic_DNA"/>
</dbReference>
<keyword evidence="2" id="KW-1185">Reference proteome</keyword>